<evidence type="ECO:0000256" key="5">
    <source>
        <dbReference type="HAMAP-Rule" id="MF_00050"/>
    </source>
</evidence>
<feature type="region of interest" description="Involved in Mg(2+) ion dislocation from EF-Tu" evidence="5">
    <location>
        <begin position="84"/>
        <end position="87"/>
    </location>
</feature>
<dbReference type="Gene3D" id="1.10.286.20">
    <property type="match status" value="1"/>
</dbReference>
<reference evidence="9 10" key="1">
    <citation type="submission" date="2023-07" db="EMBL/GenBank/DDBJ databases">
        <title>Genomic Encyclopedia of Type Strains, Phase IV (KMG-IV): sequencing the most valuable type-strain genomes for metagenomic binning, comparative biology and taxonomic classification.</title>
        <authorList>
            <person name="Goeker M."/>
        </authorList>
    </citation>
    <scope>NUCLEOTIDE SEQUENCE [LARGE SCALE GENOMIC DNA]</scope>
    <source>
        <strain evidence="9 10">DSM 18695</strain>
    </source>
</reference>
<feature type="domain" description="Translation elongation factor EFTs/EF1B dimerisation" evidence="8">
    <location>
        <begin position="75"/>
        <end position="292"/>
    </location>
</feature>
<evidence type="ECO:0000256" key="4">
    <source>
        <dbReference type="ARBA" id="ARBA00022917"/>
    </source>
</evidence>
<dbReference type="Proteomes" id="UP001228905">
    <property type="component" value="Unassembled WGS sequence"/>
</dbReference>
<dbReference type="InterPro" id="IPR036402">
    <property type="entry name" value="EF-Ts_dimer_sf"/>
</dbReference>
<dbReference type="GO" id="GO:0003746">
    <property type="term" value="F:translation elongation factor activity"/>
    <property type="evidence" value="ECO:0007669"/>
    <property type="project" value="UniProtKB-KW"/>
</dbReference>
<evidence type="ECO:0000256" key="2">
    <source>
        <dbReference type="ARBA" id="ARBA00016956"/>
    </source>
</evidence>
<dbReference type="HAMAP" id="MF_00050">
    <property type="entry name" value="EF_Ts"/>
    <property type="match status" value="1"/>
</dbReference>
<evidence type="ECO:0000259" key="8">
    <source>
        <dbReference type="Pfam" id="PF00889"/>
    </source>
</evidence>
<dbReference type="Gene3D" id="1.10.8.10">
    <property type="entry name" value="DNA helicase RuvA subunit, C-terminal domain"/>
    <property type="match status" value="1"/>
</dbReference>
<name>A0ABU0IPB4_9CAUL</name>
<dbReference type="Pfam" id="PF00889">
    <property type="entry name" value="EF_TS"/>
    <property type="match status" value="1"/>
</dbReference>
<dbReference type="InterPro" id="IPR009060">
    <property type="entry name" value="UBA-like_sf"/>
</dbReference>
<dbReference type="InterPro" id="IPR014039">
    <property type="entry name" value="Transl_elong_EFTs/EF1B_dimer"/>
</dbReference>
<keyword evidence="10" id="KW-1185">Reference proteome</keyword>
<evidence type="ECO:0000256" key="1">
    <source>
        <dbReference type="ARBA" id="ARBA00005532"/>
    </source>
</evidence>
<evidence type="ECO:0000313" key="10">
    <source>
        <dbReference type="Proteomes" id="UP001228905"/>
    </source>
</evidence>
<dbReference type="RefSeq" id="WP_307346190.1">
    <property type="nucleotide sequence ID" value="NZ_JAUSVS010000001.1"/>
</dbReference>
<gene>
    <name evidence="5" type="primary">tsf</name>
    <name evidence="9" type="ORF">QO010_000766</name>
</gene>
<dbReference type="SUPFAM" id="SSF54713">
    <property type="entry name" value="Elongation factor Ts (EF-Ts), dimerisation domain"/>
    <property type="match status" value="2"/>
</dbReference>
<dbReference type="NCBIfam" id="TIGR00116">
    <property type="entry name" value="tsf"/>
    <property type="match status" value="1"/>
</dbReference>
<comment type="similarity">
    <text evidence="1 5 6">Belongs to the EF-Ts family.</text>
</comment>
<comment type="function">
    <text evidence="5 6">Associates with the EF-Tu.GDP complex and induces the exchange of GDP to GTP. It remains bound to the aminoacyl-tRNA.EF-Tu.GTP complex up to the GTP hydrolysis stage on the ribosome.</text>
</comment>
<dbReference type="InterPro" id="IPR018101">
    <property type="entry name" value="Transl_elong_Ts_CS"/>
</dbReference>
<keyword evidence="3 5" id="KW-0251">Elongation factor</keyword>
<dbReference type="SUPFAM" id="SSF46934">
    <property type="entry name" value="UBA-like"/>
    <property type="match status" value="1"/>
</dbReference>
<evidence type="ECO:0000313" key="9">
    <source>
        <dbReference type="EMBL" id="MDQ0463018.1"/>
    </source>
</evidence>
<dbReference type="PANTHER" id="PTHR11741">
    <property type="entry name" value="ELONGATION FACTOR TS"/>
    <property type="match status" value="1"/>
</dbReference>
<sequence>MAEITAALVKDLREKSGAGMMDCKKALQENDGNIEASMDWLRTKGMAQAAKKADRAAAEGLVGVALKKDGKGMTGAVIELNAETDFVSRNELFQAAARKIADTALSVDGDVEAIKEAKTSDGEKIADLVTNLIATIGENMNLRRSARFSVAEGAVAAYIHNATAPELGRIGVLVAMEGPGDQDALQAVGKKIAMHVAATNPLSLSTDDLDPAAVEHERAILTEKAKEDGRPEAMIGKIVDGQIAKFQREVVLLKQAFVMNPDQTIEQLVAETSKAQGGPVSVKGFVRLALGEGVEKKVDDFAAEVASMTGGN</sequence>
<protein>
    <recommendedName>
        <fullName evidence="2 5">Elongation factor Ts</fullName>
        <shortName evidence="5">EF-Ts</shortName>
    </recommendedName>
</protein>
<accession>A0ABU0IPB4</accession>
<dbReference type="EMBL" id="JAUSVS010000001">
    <property type="protein sequence ID" value="MDQ0463018.1"/>
    <property type="molecule type" value="Genomic_DNA"/>
</dbReference>
<dbReference type="PROSITE" id="PS01126">
    <property type="entry name" value="EF_TS_1"/>
    <property type="match status" value="1"/>
</dbReference>
<keyword evidence="5" id="KW-0963">Cytoplasm</keyword>
<comment type="subcellular location">
    <subcellularLocation>
        <location evidence="5 7">Cytoplasm</location>
    </subcellularLocation>
</comment>
<organism evidence="9 10">
    <name type="scientific">Caulobacter ginsengisoli</name>
    <dbReference type="NCBI Taxonomy" id="400775"/>
    <lineage>
        <taxon>Bacteria</taxon>
        <taxon>Pseudomonadati</taxon>
        <taxon>Pseudomonadota</taxon>
        <taxon>Alphaproteobacteria</taxon>
        <taxon>Caulobacterales</taxon>
        <taxon>Caulobacteraceae</taxon>
        <taxon>Caulobacter</taxon>
    </lineage>
</organism>
<evidence type="ECO:0000256" key="6">
    <source>
        <dbReference type="RuleBase" id="RU000642"/>
    </source>
</evidence>
<evidence type="ECO:0000256" key="7">
    <source>
        <dbReference type="RuleBase" id="RU000643"/>
    </source>
</evidence>
<comment type="caution">
    <text evidence="9">The sequence shown here is derived from an EMBL/GenBank/DDBJ whole genome shotgun (WGS) entry which is preliminary data.</text>
</comment>
<dbReference type="Gene3D" id="3.30.479.20">
    <property type="entry name" value="Elongation factor Ts, dimerisation domain"/>
    <property type="match status" value="2"/>
</dbReference>
<proteinExistence type="inferred from homology"/>
<dbReference type="PROSITE" id="PS01127">
    <property type="entry name" value="EF_TS_2"/>
    <property type="match status" value="1"/>
</dbReference>
<dbReference type="PANTHER" id="PTHR11741:SF0">
    <property type="entry name" value="ELONGATION FACTOR TS, MITOCHONDRIAL"/>
    <property type="match status" value="1"/>
</dbReference>
<dbReference type="CDD" id="cd14275">
    <property type="entry name" value="UBA_EF-Ts"/>
    <property type="match status" value="1"/>
</dbReference>
<dbReference type="InterPro" id="IPR001816">
    <property type="entry name" value="Transl_elong_EFTs/EF1B"/>
</dbReference>
<evidence type="ECO:0000256" key="3">
    <source>
        <dbReference type="ARBA" id="ARBA00022768"/>
    </source>
</evidence>
<keyword evidence="4 5" id="KW-0648">Protein biosynthesis</keyword>